<feature type="region of interest" description="Disordered" evidence="1">
    <location>
        <begin position="125"/>
        <end position="174"/>
    </location>
</feature>
<proteinExistence type="predicted"/>
<dbReference type="AlphaFoldDB" id="A0AAN6T0Y2"/>
<accession>A0AAN6T0Y2</accession>
<keyword evidence="2" id="KW-0812">Transmembrane</keyword>
<dbReference type="SMART" id="SM00321">
    <property type="entry name" value="WSC"/>
    <property type="match status" value="1"/>
</dbReference>
<gene>
    <name evidence="5" type="ORF">N658DRAFT_104858</name>
</gene>
<dbReference type="PANTHER" id="PTHR16861">
    <property type="entry name" value="GLYCOPROTEIN 38"/>
    <property type="match status" value="1"/>
</dbReference>
<keyword evidence="3" id="KW-0732">Signal</keyword>
<feature type="region of interest" description="Disordered" evidence="1">
    <location>
        <begin position="318"/>
        <end position="348"/>
    </location>
</feature>
<comment type="caution">
    <text evidence="5">The sequence shown here is derived from an EMBL/GenBank/DDBJ whole genome shotgun (WGS) entry which is preliminary data.</text>
</comment>
<dbReference type="EMBL" id="MU863642">
    <property type="protein sequence ID" value="KAK4100241.1"/>
    <property type="molecule type" value="Genomic_DNA"/>
</dbReference>
<protein>
    <recommendedName>
        <fullName evidence="4">WSC domain-containing protein</fullName>
    </recommendedName>
</protein>
<feature type="domain" description="WSC" evidence="4">
    <location>
        <begin position="32"/>
        <end position="120"/>
    </location>
</feature>
<reference evidence="5" key="1">
    <citation type="journal article" date="2023" name="Mol. Phylogenet. Evol.">
        <title>Genome-scale phylogeny and comparative genomics of the fungal order Sordariales.</title>
        <authorList>
            <person name="Hensen N."/>
            <person name="Bonometti L."/>
            <person name="Westerberg I."/>
            <person name="Brannstrom I.O."/>
            <person name="Guillou S."/>
            <person name="Cros-Aarteil S."/>
            <person name="Calhoun S."/>
            <person name="Haridas S."/>
            <person name="Kuo A."/>
            <person name="Mondo S."/>
            <person name="Pangilinan J."/>
            <person name="Riley R."/>
            <person name="LaButti K."/>
            <person name="Andreopoulos B."/>
            <person name="Lipzen A."/>
            <person name="Chen C."/>
            <person name="Yan M."/>
            <person name="Daum C."/>
            <person name="Ng V."/>
            <person name="Clum A."/>
            <person name="Steindorff A."/>
            <person name="Ohm R.A."/>
            <person name="Martin F."/>
            <person name="Silar P."/>
            <person name="Natvig D.O."/>
            <person name="Lalanne C."/>
            <person name="Gautier V."/>
            <person name="Ament-Velasquez S.L."/>
            <person name="Kruys A."/>
            <person name="Hutchinson M.I."/>
            <person name="Powell A.J."/>
            <person name="Barry K."/>
            <person name="Miller A.N."/>
            <person name="Grigoriev I.V."/>
            <person name="Debuchy R."/>
            <person name="Gladieux P."/>
            <person name="Hiltunen Thoren M."/>
            <person name="Johannesson H."/>
        </authorList>
    </citation>
    <scope>NUCLEOTIDE SEQUENCE</scope>
    <source>
        <strain evidence="5">CBS 757.83</strain>
    </source>
</reference>
<evidence type="ECO:0000259" key="4">
    <source>
        <dbReference type="PROSITE" id="PS51212"/>
    </source>
</evidence>
<feature type="region of interest" description="Disordered" evidence="1">
    <location>
        <begin position="245"/>
        <end position="284"/>
    </location>
</feature>
<feature type="chain" id="PRO_5042972996" description="WSC domain-containing protein" evidence="3">
    <location>
        <begin position="26"/>
        <end position="348"/>
    </location>
</feature>
<keyword evidence="2" id="KW-0472">Membrane</keyword>
<evidence type="ECO:0000256" key="2">
    <source>
        <dbReference type="SAM" id="Phobius"/>
    </source>
</evidence>
<dbReference type="PANTHER" id="PTHR16861:SF4">
    <property type="entry name" value="SH3 DOMAIN PROTEIN (AFU_ORTHOLOGUE AFUA_1G13610)"/>
    <property type="match status" value="1"/>
</dbReference>
<dbReference type="CDD" id="cd12087">
    <property type="entry name" value="TM_EGFR-like"/>
    <property type="match status" value="1"/>
</dbReference>
<organism evidence="5 6">
    <name type="scientific">Parathielavia hyrcaniae</name>
    <dbReference type="NCBI Taxonomy" id="113614"/>
    <lineage>
        <taxon>Eukaryota</taxon>
        <taxon>Fungi</taxon>
        <taxon>Dikarya</taxon>
        <taxon>Ascomycota</taxon>
        <taxon>Pezizomycotina</taxon>
        <taxon>Sordariomycetes</taxon>
        <taxon>Sordariomycetidae</taxon>
        <taxon>Sordariales</taxon>
        <taxon>Chaetomiaceae</taxon>
        <taxon>Parathielavia</taxon>
    </lineage>
</organism>
<feature type="compositionally biased region" description="Low complexity" evidence="1">
    <location>
        <begin position="133"/>
        <end position="170"/>
    </location>
</feature>
<feature type="signal peptide" evidence="3">
    <location>
        <begin position="1"/>
        <end position="25"/>
    </location>
</feature>
<evidence type="ECO:0000313" key="5">
    <source>
        <dbReference type="EMBL" id="KAK4100241.1"/>
    </source>
</evidence>
<reference evidence="5" key="2">
    <citation type="submission" date="2023-05" db="EMBL/GenBank/DDBJ databases">
        <authorList>
            <consortium name="Lawrence Berkeley National Laboratory"/>
            <person name="Steindorff A."/>
            <person name="Hensen N."/>
            <person name="Bonometti L."/>
            <person name="Westerberg I."/>
            <person name="Brannstrom I.O."/>
            <person name="Guillou S."/>
            <person name="Cros-Aarteil S."/>
            <person name="Calhoun S."/>
            <person name="Haridas S."/>
            <person name="Kuo A."/>
            <person name="Mondo S."/>
            <person name="Pangilinan J."/>
            <person name="Riley R."/>
            <person name="Labutti K."/>
            <person name="Andreopoulos B."/>
            <person name="Lipzen A."/>
            <person name="Chen C."/>
            <person name="Yanf M."/>
            <person name="Daum C."/>
            <person name="Ng V."/>
            <person name="Clum A."/>
            <person name="Ohm R."/>
            <person name="Martin F."/>
            <person name="Silar P."/>
            <person name="Natvig D."/>
            <person name="Lalanne C."/>
            <person name="Gautier V."/>
            <person name="Ament-Velasquez S.L."/>
            <person name="Kruys A."/>
            <person name="Hutchinson M.I."/>
            <person name="Powell A.J."/>
            <person name="Barry K."/>
            <person name="Miller A.N."/>
            <person name="Grigoriev I.V."/>
            <person name="Debuchy R."/>
            <person name="Gladieux P."/>
            <person name="Thoren M.H."/>
            <person name="Johannesson H."/>
        </authorList>
    </citation>
    <scope>NUCLEOTIDE SEQUENCE</scope>
    <source>
        <strain evidence="5">CBS 757.83</strain>
    </source>
</reference>
<name>A0AAN6T0Y2_9PEZI</name>
<keyword evidence="6" id="KW-1185">Reference proteome</keyword>
<dbReference type="Pfam" id="PF01822">
    <property type="entry name" value="WSC"/>
    <property type="match status" value="1"/>
</dbReference>
<feature type="transmembrane region" description="Helical" evidence="2">
    <location>
        <begin position="214"/>
        <end position="237"/>
    </location>
</feature>
<dbReference type="InterPro" id="IPR002889">
    <property type="entry name" value="WSC_carb-bd"/>
</dbReference>
<evidence type="ECO:0000313" key="6">
    <source>
        <dbReference type="Proteomes" id="UP001305647"/>
    </source>
</evidence>
<dbReference type="PROSITE" id="PS51212">
    <property type="entry name" value="WSC"/>
    <property type="match status" value="1"/>
</dbReference>
<evidence type="ECO:0000256" key="1">
    <source>
        <dbReference type="SAM" id="MobiDB-lite"/>
    </source>
</evidence>
<keyword evidence="2" id="KW-1133">Transmembrane helix</keyword>
<dbReference type="Proteomes" id="UP001305647">
    <property type="component" value="Unassembled WGS sequence"/>
</dbReference>
<sequence>MATHRAALLWATFSIAALFCRTACAQHPNGPSIPMEYCATVNTADMEPLYATWQSDGRCFGNCTSMKYALAIVQDHNCWCSNLVPNTADQKPITDCQMPCPGFPTDWCGGDGVYGYMQVAGFRPTGTAPPAGSDDAPSTSPTTTDVSLSESSSAVSSSPSAPNTTSESSSQPPLLVTVTADGTVRTVTATPTPTHPNNPSLADSTGSDGLQTGAIVGIVIGVIAGIAVIAAFLWLWFAKRRRQNPDDPNGLAASTRGGSASPGVIGTPKAGEVSENRYPGAADFQTKRRSHLMPVDPRLDPFATGMYAADQNLSRESFASLQDNTDYSRRVHHPPRVLRPTNPDPDDG</sequence>
<evidence type="ECO:0000256" key="3">
    <source>
        <dbReference type="SAM" id="SignalP"/>
    </source>
</evidence>